<dbReference type="SUPFAM" id="SSF63829">
    <property type="entry name" value="Calcium-dependent phosphotriesterase"/>
    <property type="match status" value="1"/>
</dbReference>
<dbReference type="AlphaFoldDB" id="A0A917B039"/>
<sequence>MISRTTRALAGSATAMVTVIALMFGGAPLVAAAAPSVNDWFGALPTGSAPSAVVAAADGSVFTANSGTDSVSKLLPDGSVDPLFDGALPTFSLPQSMAQDARGSLYVTSLTLSALYKLDPVTGKIDDTFTRALGSALTSRHPIAVATGPSGNVFTLNSADETVTQISPLGIVLGEYRLAAGAESQSLQFADDGQLYIANAGDHTISRISFDMHGGASVVDDWADLPAGLHPLALAFDHHGFAYSVSFVGDTVTKVDLGLPSGLNVVSNTVTPGSRPFALASDLLGNVYISDVGTNSLSMIAIDGSVAGKVATLGLTPFAQSMAVDGTGSVYLANSDTSSVARVDVAPRITSTAVAGSATVGVGYDQTVAASGVDVISFVAIGALPPGLSVNRLTGKLSGTPAGPGAFDFDIVATNVAGSSEWQHSTIVVSLPAGSTGCWFWPEPCGL</sequence>
<dbReference type="Proteomes" id="UP000598775">
    <property type="component" value="Unassembled WGS sequence"/>
</dbReference>
<dbReference type="SUPFAM" id="SSF63825">
    <property type="entry name" value="YWTD domain"/>
    <property type="match status" value="1"/>
</dbReference>
<dbReference type="GO" id="GO:0016020">
    <property type="term" value="C:membrane"/>
    <property type="evidence" value="ECO:0007669"/>
    <property type="project" value="InterPro"/>
</dbReference>
<dbReference type="PANTHER" id="PTHR40274:SF3">
    <property type="entry name" value="VIRGINIAMYCIN B LYASE"/>
    <property type="match status" value="1"/>
</dbReference>
<evidence type="ECO:0000313" key="2">
    <source>
        <dbReference type="Proteomes" id="UP000598775"/>
    </source>
</evidence>
<protein>
    <recommendedName>
        <fullName evidence="3">SMP-30/Gluconolactonase/LRE-like region domain-containing protein</fullName>
    </recommendedName>
</protein>
<dbReference type="Gene3D" id="2.60.40.10">
    <property type="entry name" value="Immunoglobulins"/>
    <property type="match status" value="1"/>
</dbReference>
<dbReference type="GO" id="GO:0005509">
    <property type="term" value="F:calcium ion binding"/>
    <property type="evidence" value="ECO:0007669"/>
    <property type="project" value="InterPro"/>
</dbReference>
<comment type="caution">
    <text evidence="1">The sequence shown here is derived from an EMBL/GenBank/DDBJ whole genome shotgun (WGS) entry which is preliminary data.</text>
</comment>
<dbReference type="EMBL" id="BMGP01000001">
    <property type="protein sequence ID" value="GGF13662.1"/>
    <property type="molecule type" value="Genomic_DNA"/>
</dbReference>
<accession>A0A917B039</accession>
<dbReference type="InterPro" id="IPR051344">
    <property type="entry name" value="Vgb"/>
</dbReference>
<gene>
    <name evidence="1" type="ORF">GCM10011399_04470</name>
</gene>
<evidence type="ECO:0008006" key="3">
    <source>
        <dbReference type="Google" id="ProtNLM"/>
    </source>
</evidence>
<keyword evidence="2" id="KW-1185">Reference proteome</keyword>
<evidence type="ECO:0000313" key="1">
    <source>
        <dbReference type="EMBL" id="GGF13662.1"/>
    </source>
</evidence>
<dbReference type="InterPro" id="IPR015919">
    <property type="entry name" value="Cadherin-like_sf"/>
</dbReference>
<dbReference type="Gene3D" id="2.40.10.500">
    <property type="match status" value="1"/>
</dbReference>
<name>A0A917B039_9MICO</name>
<dbReference type="GO" id="GO:0005975">
    <property type="term" value="P:carbohydrate metabolic process"/>
    <property type="evidence" value="ECO:0007669"/>
    <property type="project" value="UniProtKB-ARBA"/>
</dbReference>
<dbReference type="SUPFAM" id="SSF49313">
    <property type="entry name" value="Cadherin-like"/>
    <property type="match status" value="1"/>
</dbReference>
<dbReference type="PANTHER" id="PTHR40274">
    <property type="entry name" value="VIRGINIAMYCIN B LYASE"/>
    <property type="match status" value="1"/>
</dbReference>
<dbReference type="InterPro" id="IPR011042">
    <property type="entry name" value="6-blade_b-propeller_TolB-like"/>
</dbReference>
<dbReference type="Pfam" id="PF05345">
    <property type="entry name" value="He_PIG"/>
    <property type="match status" value="1"/>
</dbReference>
<dbReference type="InterPro" id="IPR013783">
    <property type="entry name" value="Ig-like_fold"/>
</dbReference>
<organism evidence="1 2">
    <name type="scientific">Subtercola lobariae</name>
    <dbReference type="NCBI Taxonomy" id="1588641"/>
    <lineage>
        <taxon>Bacteria</taxon>
        <taxon>Bacillati</taxon>
        <taxon>Actinomycetota</taxon>
        <taxon>Actinomycetes</taxon>
        <taxon>Micrococcales</taxon>
        <taxon>Microbacteriaceae</taxon>
        <taxon>Subtercola</taxon>
    </lineage>
</organism>
<proteinExistence type="predicted"/>
<reference evidence="1 2" key="1">
    <citation type="journal article" date="2014" name="Int. J. Syst. Evol. Microbiol.">
        <title>Complete genome sequence of Corynebacterium casei LMG S-19264T (=DSM 44701T), isolated from a smear-ripened cheese.</title>
        <authorList>
            <consortium name="US DOE Joint Genome Institute (JGI-PGF)"/>
            <person name="Walter F."/>
            <person name="Albersmeier A."/>
            <person name="Kalinowski J."/>
            <person name="Ruckert C."/>
        </authorList>
    </citation>
    <scope>NUCLEOTIDE SEQUENCE [LARGE SCALE GENOMIC DNA]</scope>
    <source>
        <strain evidence="1 2">CGMCC 1.12976</strain>
    </source>
</reference>
<dbReference type="Gene3D" id="2.120.10.30">
    <property type="entry name" value="TolB, C-terminal domain"/>
    <property type="match status" value="1"/>
</dbReference>
<dbReference type="RefSeq" id="WP_188672991.1">
    <property type="nucleotide sequence ID" value="NZ_BMGP01000001.1"/>
</dbReference>